<accession>A0A4P9ZJG2</accession>
<dbReference type="AlphaFoldDB" id="A0A4P9ZJG2"/>
<name>A0A4P9ZJG2_9FUNG</name>
<proteinExistence type="predicted"/>
<reference evidence="3" key="1">
    <citation type="journal article" date="2018" name="Nat. Microbiol.">
        <title>Leveraging single-cell genomics to expand the fungal tree of life.</title>
        <authorList>
            <person name="Ahrendt S.R."/>
            <person name="Quandt C.A."/>
            <person name="Ciobanu D."/>
            <person name="Clum A."/>
            <person name="Salamov A."/>
            <person name="Andreopoulos B."/>
            <person name="Cheng J.F."/>
            <person name="Woyke T."/>
            <person name="Pelin A."/>
            <person name="Henrissat B."/>
            <person name="Reynolds N.K."/>
            <person name="Benny G.L."/>
            <person name="Smith M.E."/>
            <person name="James T.Y."/>
            <person name="Grigoriev I.V."/>
        </authorList>
    </citation>
    <scope>NUCLEOTIDE SEQUENCE [LARGE SCALE GENOMIC DNA]</scope>
    <source>
        <strain evidence="3">RSA 468</strain>
    </source>
</reference>
<feature type="signal peptide" evidence="1">
    <location>
        <begin position="1"/>
        <end position="23"/>
    </location>
</feature>
<keyword evidence="1" id="KW-0732">Signal</keyword>
<sequence>MFKLTYFLLALPAIGSLAPTLLGSPVPDQTNMPLLLPIDKPQPYNIDNFGNIQLTGEADAEYRRQPGGAGPNIHPADGNDEIRDADVITETCYPAILTFPRSPIVLPGLLRLGRPNMASYLSLFSDYINQVADLPISPAAAAADVPSASQQRRWFALAWQAQLNGSVKVLAIRGDNASLGRLADVGWLNHLTPLETFATAMWAFWFNLPASARTFMDRVADPSHLTPSLRSLHPRLYTWCQLEAGAASEASRIQILEEMASSFNSGYFFNEYPQASRFLNLTIEESQEAILDAIETQLTFTLPIYEE</sequence>
<organism evidence="2 3">
    <name type="scientific">Dimargaris cristalligena</name>
    <dbReference type="NCBI Taxonomy" id="215637"/>
    <lineage>
        <taxon>Eukaryota</taxon>
        <taxon>Fungi</taxon>
        <taxon>Fungi incertae sedis</taxon>
        <taxon>Zoopagomycota</taxon>
        <taxon>Kickxellomycotina</taxon>
        <taxon>Dimargaritomycetes</taxon>
        <taxon>Dimargaritales</taxon>
        <taxon>Dimargaritaceae</taxon>
        <taxon>Dimargaris</taxon>
    </lineage>
</organism>
<dbReference type="EMBL" id="ML003961">
    <property type="protein sequence ID" value="RKP33376.1"/>
    <property type="molecule type" value="Genomic_DNA"/>
</dbReference>
<evidence type="ECO:0000256" key="1">
    <source>
        <dbReference type="SAM" id="SignalP"/>
    </source>
</evidence>
<protein>
    <submittedName>
        <fullName evidence="2">Uncharacterized protein</fullName>
    </submittedName>
</protein>
<feature type="chain" id="PRO_5020844115" evidence="1">
    <location>
        <begin position="24"/>
        <end position="307"/>
    </location>
</feature>
<dbReference type="Proteomes" id="UP000268162">
    <property type="component" value="Unassembled WGS sequence"/>
</dbReference>
<evidence type="ECO:0000313" key="3">
    <source>
        <dbReference type="Proteomes" id="UP000268162"/>
    </source>
</evidence>
<keyword evidence="3" id="KW-1185">Reference proteome</keyword>
<gene>
    <name evidence="2" type="ORF">BJ085DRAFT_28799</name>
</gene>
<evidence type="ECO:0000313" key="2">
    <source>
        <dbReference type="EMBL" id="RKP33376.1"/>
    </source>
</evidence>